<protein>
    <submittedName>
        <fullName evidence="3">Uncharacterized protein</fullName>
    </submittedName>
</protein>
<gene>
    <name evidence="3" type="ORF">CJ203_09790</name>
</gene>
<comment type="caution">
    <text evidence="3">The sequence shown here is derived from an EMBL/GenBank/DDBJ whole genome shotgun (WGS) entry which is preliminary data.</text>
</comment>
<dbReference type="AlphaFoldDB" id="A0A2N6T2U7"/>
<feature type="region of interest" description="Disordered" evidence="2">
    <location>
        <begin position="119"/>
        <end position="138"/>
    </location>
</feature>
<evidence type="ECO:0000313" key="3">
    <source>
        <dbReference type="EMBL" id="PMC63657.1"/>
    </source>
</evidence>
<organism evidence="3 4">
    <name type="scientific">Corynebacterium tuscaniense</name>
    <dbReference type="NCBI Taxonomy" id="302449"/>
    <lineage>
        <taxon>Bacteria</taxon>
        <taxon>Bacillati</taxon>
        <taxon>Actinomycetota</taxon>
        <taxon>Actinomycetes</taxon>
        <taxon>Mycobacteriales</taxon>
        <taxon>Corynebacteriaceae</taxon>
        <taxon>Corynebacterium</taxon>
    </lineage>
</organism>
<dbReference type="EMBL" id="PNHG01000019">
    <property type="protein sequence ID" value="PMC63657.1"/>
    <property type="molecule type" value="Genomic_DNA"/>
</dbReference>
<keyword evidence="4" id="KW-1185">Reference proteome</keyword>
<dbReference type="Proteomes" id="UP000235836">
    <property type="component" value="Unassembled WGS sequence"/>
</dbReference>
<dbReference type="Pfam" id="PF20079">
    <property type="entry name" value="DUF6474"/>
    <property type="match status" value="1"/>
</dbReference>
<name>A0A2N6T2U7_9CORY</name>
<feature type="compositionally biased region" description="Polar residues" evidence="2">
    <location>
        <begin position="127"/>
        <end position="138"/>
    </location>
</feature>
<dbReference type="RefSeq" id="WP_102724448.1">
    <property type="nucleotide sequence ID" value="NZ_PNHG01000019.1"/>
</dbReference>
<evidence type="ECO:0000256" key="2">
    <source>
        <dbReference type="SAM" id="MobiDB-lite"/>
    </source>
</evidence>
<evidence type="ECO:0000313" key="4">
    <source>
        <dbReference type="Proteomes" id="UP000235836"/>
    </source>
</evidence>
<reference evidence="3 4" key="1">
    <citation type="submission" date="2017-09" db="EMBL/GenBank/DDBJ databases">
        <title>Bacterial strain isolated from the female urinary microbiota.</title>
        <authorList>
            <person name="Thomas-White K."/>
            <person name="Kumar N."/>
            <person name="Forster S."/>
            <person name="Putonti C."/>
            <person name="Lawley T."/>
            <person name="Wolfe A.J."/>
        </authorList>
    </citation>
    <scope>NUCLEOTIDE SEQUENCE [LARGE SCALE GENOMIC DNA]</scope>
    <source>
        <strain evidence="3 4">UMB0792</strain>
    </source>
</reference>
<feature type="coiled-coil region" evidence="1">
    <location>
        <begin position="4"/>
        <end position="79"/>
    </location>
</feature>
<sequence>MGLFESIRKARAKTKAEIKAAEAKARQLAKEEAKADKHTAKLLDRAEKRLIKEEKKGLKRKQKHEAQLAKTELKRIEESGLTKKKAKQLVGASRILIPVLIPLVYRGLTAWQENQTNQRSRAAGLPTTPSGNFSNQGTELKGRVQAIRQKVRNEDVLSEKFRSDVLARLDGLTAAVQNSERMNDPQRRVAQDTIDRDINKLTAEIQSKLAGR</sequence>
<accession>A0A2N6T2U7</accession>
<evidence type="ECO:0000256" key="1">
    <source>
        <dbReference type="SAM" id="Coils"/>
    </source>
</evidence>
<dbReference type="InterPro" id="IPR045522">
    <property type="entry name" value="DUF6474"/>
</dbReference>
<keyword evidence="1" id="KW-0175">Coiled coil</keyword>
<proteinExistence type="predicted"/>